<accession>A0A511BBB7</accession>
<sequence>MRARDLTGINAYESKFYDGVATIADLVPTQSEIFDPVPNIFNNATAGVLSRSCGLVKLAERNPDFSGLTREDIGGLMGLTIEVDRLLSTSTLRAGAKSANDPFVRLILQTLLREHSPSTKDNFQFKYDFQDYVISHHDGDIVSFIKSVYQLDPAIVPYFVLFLDETMLSKIPFLVKTAEGVYETRAKVLEWYAGISGDQNSRDKAKQLRIDRKIAAVRGQINETRLNIDALRFRQWIDSTKLSDFSGLIRQEIFTIPLGFDFKGKKMLSELKLTAHRDPNVRALLAVIDCYREFCVNPDFGVASYLGRRIRHGTLRGTLLDALPEPAEYKLSASSTAQYEVWLETFRKSIEAITARLHFSGKGTPSGAVISAEIDNKDKWEILLACLKTMHEKSQADQGSASLIVEQYCWYIFEVELRHVQNAIAEARSEFGVFKMKHAALEQKAIGFEKSVNIALANRFNTVASWFHKPPNISPVAEISDIVEVTLRETRAEFPDFNPEPRLIGTKFELSGGVYYHVYDALSVIVRNAGKHGDHPGTLEISAQVDEHDLRRILTIDVISRTKTGDSGAKAAARMAKAGLAGPVGADVVEGWSGTRKLQKMQMDKALLDFKYRECQDSPSEIKVSVVFPLTGIV</sequence>
<comment type="caution">
    <text evidence="1">The sequence shown here is derived from an EMBL/GenBank/DDBJ whole genome shotgun (WGS) entry which is preliminary data.</text>
</comment>
<keyword evidence="2" id="KW-1185">Reference proteome</keyword>
<dbReference type="Proteomes" id="UP000321079">
    <property type="component" value="Unassembled WGS sequence"/>
</dbReference>
<gene>
    <name evidence="1" type="ORF">GKA01_22790</name>
</gene>
<evidence type="ECO:0000313" key="1">
    <source>
        <dbReference type="EMBL" id="GEK97082.1"/>
    </source>
</evidence>
<protein>
    <submittedName>
        <fullName evidence="1">Uncharacterized protein</fullName>
    </submittedName>
</protein>
<dbReference type="EMBL" id="BJVA01000016">
    <property type="protein sequence ID" value="GEK97082.1"/>
    <property type="molecule type" value="Genomic_DNA"/>
</dbReference>
<proteinExistence type="predicted"/>
<dbReference type="AlphaFoldDB" id="A0A511BBB7"/>
<organism evidence="1 2">
    <name type="scientific">Gluconobacter kanchanaburiensis NBRC 103587</name>
    <dbReference type="NCBI Taxonomy" id="1307948"/>
    <lineage>
        <taxon>Bacteria</taxon>
        <taxon>Pseudomonadati</taxon>
        <taxon>Pseudomonadota</taxon>
        <taxon>Alphaproteobacteria</taxon>
        <taxon>Acetobacterales</taxon>
        <taxon>Acetobacteraceae</taxon>
        <taxon>Gluconobacter</taxon>
    </lineage>
</organism>
<evidence type="ECO:0000313" key="2">
    <source>
        <dbReference type="Proteomes" id="UP000321079"/>
    </source>
</evidence>
<name>A0A511BBB7_9PROT</name>
<reference evidence="1 2" key="1">
    <citation type="submission" date="2019-07" db="EMBL/GenBank/DDBJ databases">
        <title>Whole genome shotgun sequence of Gluconobacter kanchanaburiensis NBRC 103587.</title>
        <authorList>
            <person name="Hosoyama A."/>
            <person name="Uohara A."/>
            <person name="Ohji S."/>
            <person name="Ichikawa N."/>
        </authorList>
    </citation>
    <scope>NUCLEOTIDE SEQUENCE [LARGE SCALE GENOMIC DNA]</scope>
    <source>
        <strain evidence="1 2">NBRC 103587</strain>
    </source>
</reference>